<proteinExistence type="predicted"/>
<evidence type="ECO:0000313" key="3">
    <source>
        <dbReference type="Proteomes" id="UP000799429"/>
    </source>
</evidence>
<feature type="compositionally biased region" description="Basic and acidic residues" evidence="1">
    <location>
        <begin position="48"/>
        <end position="68"/>
    </location>
</feature>
<protein>
    <recommendedName>
        <fullName evidence="4">C2H2-type domain-containing protein</fullName>
    </recommendedName>
</protein>
<reference evidence="2" key="1">
    <citation type="journal article" date="2020" name="Stud. Mycol.">
        <title>101 Dothideomycetes genomes: a test case for predicting lifestyles and emergence of pathogens.</title>
        <authorList>
            <person name="Haridas S."/>
            <person name="Albert R."/>
            <person name="Binder M."/>
            <person name="Bloem J."/>
            <person name="Labutti K."/>
            <person name="Salamov A."/>
            <person name="Andreopoulos B."/>
            <person name="Baker S."/>
            <person name="Barry K."/>
            <person name="Bills G."/>
            <person name="Bluhm B."/>
            <person name="Cannon C."/>
            <person name="Castanera R."/>
            <person name="Culley D."/>
            <person name="Daum C."/>
            <person name="Ezra D."/>
            <person name="Gonzalez J."/>
            <person name="Henrissat B."/>
            <person name="Kuo A."/>
            <person name="Liang C."/>
            <person name="Lipzen A."/>
            <person name="Lutzoni F."/>
            <person name="Magnuson J."/>
            <person name="Mondo S."/>
            <person name="Nolan M."/>
            <person name="Ohm R."/>
            <person name="Pangilinan J."/>
            <person name="Park H.-J."/>
            <person name="Ramirez L."/>
            <person name="Alfaro M."/>
            <person name="Sun H."/>
            <person name="Tritt A."/>
            <person name="Yoshinaga Y."/>
            <person name="Zwiers L.-H."/>
            <person name="Turgeon B."/>
            <person name="Goodwin S."/>
            <person name="Spatafora J."/>
            <person name="Crous P."/>
            <person name="Grigoriev I."/>
        </authorList>
    </citation>
    <scope>NUCLEOTIDE SEQUENCE</scope>
    <source>
        <strain evidence="2">CBS 101060</strain>
    </source>
</reference>
<dbReference type="OrthoDB" id="2687452at2759"/>
<gene>
    <name evidence="2" type="ORF">M501DRAFT_927664</name>
</gene>
<feature type="region of interest" description="Disordered" evidence="1">
    <location>
        <begin position="13"/>
        <end position="68"/>
    </location>
</feature>
<name>A0A9P4VTW3_9PEZI</name>
<evidence type="ECO:0000313" key="2">
    <source>
        <dbReference type="EMBL" id="KAF2841905.1"/>
    </source>
</evidence>
<comment type="caution">
    <text evidence="2">The sequence shown here is derived from an EMBL/GenBank/DDBJ whole genome shotgun (WGS) entry which is preliminary data.</text>
</comment>
<accession>A0A9P4VTW3</accession>
<organism evidence="2 3">
    <name type="scientific">Patellaria atrata CBS 101060</name>
    <dbReference type="NCBI Taxonomy" id="1346257"/>
    <lineage>
        <taxon>Eukaryota</taxon>
        <taxon>Fungi</taxon>
        <taxon>Dikarya</taxon>
        <taxon>Ascomycota</taxon>
        <taxon>Pezizomycotina</taxon>
        <taxon>Dothideomycetes</taxon>
        <taxon>Dothideomycetes incertae sedis</taxon>
        <taxon>Patellariales</taxon>
        <taxon>Patellariaceae</taxon>
        <taxon>Patellaria</taxon>
    </lineage>
</organism>
<dbReference type="Gene3D" id="3.30.160.60">
    <property type="entry name" value="Classic Zinc Finger"/>
    <property type="match status" value="1"/>
</dbReference>
<dbReference type="Proteomes" id="UP000799429">
    <property type="component" value="Unassembled WGS sequence"/>
</dbReference>
<feature type="compositionally biased region" description="Basic and acidic residues" evidence="1">
    <location>
        <begin position="17"/>
        <end position="27"/>
    </location>
</feature>
<keyword evidence="3" id="KW-1185">Reference proteome</keyword>
<feature type="non-terminal residue" evidence="2">
    <location>
        <position position="1"/>
    </location>
</feature>
<evidence type="ECO:0000256" key="1">
    <source>
        <dbReference type="SAM" id="MobiDB-lite"/>
    </source>
</evidence>
<sequence length="68" mass="7844">DFQCDVPKCSRVGDNGFTRKDHLTEHRRSYHGLSIPKKSVRNNRRGKAKEDPQDTPDSLKGDEFDPFL</sequence>
<dbReference type="AlphaFoldDB" id="A0A9P4VTW3"/>
<dbReference type="EMBL" id="MU006090">
    <property type="protein sequence ID" value="KAF2841905.1"/>
    <property type="molecule type" value="Genomic_DNA"/>
</dbReference>
<evidence type="ECO:0008006" key="4">
    <source>
        <dbReference type="Google" id="ProtNLM"/>
    </source>
</evidence>
<feature type="compositionally biased region" description="Basic residues" evidence="1">
    <location>
        <begin position="38"/>
        <end position="47"/>
    </location>
</feature>